<dbReference type="PROSITE" id="PS52016">
    <property type="entry name" value="TONB_DEPENDENT_REC_3"/>
    <property type="match status" value="1"/>
</dbReference>
<protein>
    <submittedName>
        <fullName evidence="10">SusC/RagA family TonB-linked outer membrane protein</fullName>
    </submittedName>
</protein>
<evidence type="ECO:0000256" key="6">
    <source>
        <dbReference type="ARBA" id="ARBA00023136"/>
    </source>
</evidence>
<keyword evidence="3 8" id="KW-1134">Transmembrane beta strand</keyword>
<keyword evidence="4 8" id="KW-0812">Transmembrane</keyword>
<dbReference type="SUPFAM" id="SSF56935">
    <property type="entry name" value="Porins"/>
    <property type="match status" value="1"/>
</dbReference>
<dbReference type="Pfam" id="PF07715">
    <property type="entry name" value="Plug"/>
    <property type="match status" value="1"/>
</dbReference>
<dbReference type="InterPro" id="IPR012910">
    <property type="entry name" value="Plug_dom"/>
</dbReference>
<dbReference type="InterPro" id="IPR023996">
    <property type="entry name" value="TonB-dep_OMP_SusC/RagA"/>
</dbReference>
<keyword evidence="7 8" id="KW-0998">Cell outer membrane</keyword>
<organism evidence="10 11">
    <name type="scientific">Arenibacter antarcticus</name>
    <dbReference type="NCBI Taxonomy" id="2040469"/>
    <lineage>
        <taxon>Bacteria</taxon>
        <taxon>Pseudomonadati</taxon>
        <taxon>Bacteroidota</taxon>
        <taxon>Flavobacteriia</taxon>
        <taxon>Flavobacteriales</taxon>
        <taxon>Flavobacteriaceae</taxon>
        <taxon>Arenibacter</taxon>
    </lineage>
</organism>
<dbReference type="InterPro" id="IPR018247">
    <property type="entry name" value="EF_Hand_1_Ca_BS"/>
</dbReference>
<dbReference type="InterPro" id="IPR008969">
    <property type="entry name" value="CarboxyPept-like_regulatory"/>
</dbReference>
<dbReference type="SUPFAM" id="SSF49464">
    <property type="entry name" value="Carboxypeptidase regulatory domain-like"/>
    <property type="match status" value="1"/>
</dbReference>
<dbReference type="Gene3D" id="2.170.130.10">
    <property type="entry name" value="TonB-dependent receptor, plug domain"/>
    <property type="match status" value="1"/>
</dbReference>
<dbReference type="PANTHER" id="PTHR30069">
    <property type="entry name" value="TONB-DEPENDENT OUTER MEMBRANE RECEPTOR"/>
    <property type="match status" value="1"/>
</dbReference>
<feature type="domain" description="TonB-dependent receptor plug" evidence="9">
    <location>
        <begin position="225"/>
        <end position="328"/>
    </location>
</feature>
<evidence type="ECO:0000256" key="2">
    <source>
        <dbReference type="ARBA" id="ARBA00022448"/>
    </source>
</evidence>
<dbReference type="NCBIfam" id="TIGR04057">
    <property type="entry name" value="SusC_RagA_signa"/>
    <property type="match status" value="1"/>
</dbReference>
<evidence type="ECO:0000259" key="9">
    <source>
        <dbReference type="Pfam" id="PF07715"/>
    </source>
</evidence>
<evidence type="ECO:0000313" key="10">
    <source>
        <dbReference type="EMBL" id="MFD2788924.1"/>
    </source>
</evidence>
<keyword evidence="5" id="KW-0732">Signal</keyword>
<dbReference type="PANTHER" id="PTHR30069:SF29">
    <property type="entry name" value="HEMOGLOBIN AND HEMOGLOBIN-HAPTOGLOBIN-BINDING PROTEIN 1-RELATED"/>
    <property type="match status" value="1"/>
</dbReference>
<dbReference type="InterPro" id="IPR039426">
    <property type="entry name" value="TonB-dep_rcpt-like"/>
</dbReference>
<dbReference type="Proteomes" id="UP001597532">
    <property type="component" value="Unassembled WGS sequence"/>
</dbReference>
<dbReference type="EMBL" id="JBHUOK010000008">
    <property type="protein sequence ID" value="MFD2788924.1"/>
    <property type="molecule type" value="Genomic_DNA"/>
</dbReference>
<evidence type="ECO:0000256" key="7">
    <source>
        <dbReference type="ARBA" id="ARBA00023237"/>
    </source>
</evidence>
<dbReference type="RefSeq" id="WP_251808974.1">
    <property type="nucleotide sequence ID" value="NZ_CP166679.1"/>
</dbReference>
<dbReference type="NCBIfam" id="TIGR04056">
    <property type="entry name" value="OMP_RagA_SusC"/>
    <property type="match status" value="1"/>
</dbReference>
<keyword evidence="11" id="KW-1185">Reference proteome</keyword>
<evidence type="ECO:0000256" key="4">
    <source>
        <dbReference type="ARBA" id="ARBA00022692"/>
    </source>
</evidence>
<comment type="subcellular location">
    <subcellularLocation>
        <location evidence="1 8">Cell outer membrane</location>
        <topology evidence="1 8">Multi-pass membrane protein</topology>
    </subcellularLocation>
</comment>
<comment type="caution">
    <text evidence="10">The sequence shown here is derived from an EMBL/GenBank/DDBJ whole genome shotgun (WGS) entry which is preliminary data.</text>
</comment>
<sequence length="1135" mass="128476">MEFKINVRTLLRARLPLAIMKVFIFFLCAVSFGFSPVTSFSQEKITIDSDKVVSVDEVFRIVKRQTDYRFLYPENLFENAALVKLKKGKISLKDLLNQSLLNGNYKYSLTGKHTIVIEKNKIVPIAKAVNNQEIEIYGIVTDETGHPLPGANILEKGTLNGTQADFGGNFTLKVKNDNTFLVVSYIGFATKEIPVKGKSNISIVLVESAAGLDEIVVVGYGTQKKSNLTSAISTISAEKIITTTSSSLAQSLQGKVPGLQIRQQNGEPGSFSSYINIRGFGEPLYVIDGVVRDGGSEFQQLNPNDIENITVLKDASAAIYGLNAANGVILVTTKSGRIGKPTFSYTMTTGFQRPTDVPKMSSASQYLEMYNDAVFYRDGRHYIAQEELQNWRNGGPGYKSTNWFDETFKDQAMQQQHNFSVRGGNEMVDYFISIGTFAEDGLFKSNDLNYNRYNFRSNLGIKLSNNLKAEVMLSGRYSDREFPGGDGFLWMYKGTIISLPNEQPYIDGNPDYPANIRNQQNPVLMSQKKYAGYTTNENKDFNSTIGLIWDIPFLEGLQAKANLSYDSRNMFNKNVWKNYTVYSQDLSPQIINPPRIANAIDDVNRIVFQGQLTYENTFNNVHNISVTTVFEQKHYERRYAYLKREYDFFTTDVIDFAGGQQTNWGNEIEEANMSYIGRLNYNYAGKYLAGLAFRYDGSYRYAPGKRWGFFPSVSAGWRISEENFIKGNVDFINNLKIRGSYGKIGENVGAPFQHVMGFNPAPNMGAEFYNGTVTGGLTAPGVINPNFTWVQSAITDIGIEASLFNNKLSFEADYYEREKTGKLKIREGGLPNTFGGDMPIENLESELTRGFDFILSHQNKINDFKYDASFNLNLARTMHTVVDKPEATSSWDSWRYGYPNRWRDFVWGYNKTGQFQNTEEINQGIIHGGNNGNSAILPGDFTYEDVNGDGLVNNKDMMPIFQNGTPKLFYGFSLSASYKNFDINTVFQGAGLYTIRFNEVYSQMFFNDGNVPAYFHDRWHLADPYDSNSEWVSGKWPANRFSEYMHSSYRDSDAWRMKADYLRMKSIEIGFTIPSEITGKYFIDNLRIYANAHNLLTFTDSFLRQFDPEKFEGDYQAGYNYPLMQSFNLGLTVSF</sequence>
<evidence type="ECO:0000256" key="8">
    <source>
        <dbReference type="PROSITE-ProRule" id="PRU01360"/>
    </source>
</evidence>
<evidence type="ECO:0000256" key="5">
    <source>
        <dbReference type="ARBA" id="ARBA00022729"/>
    </source>
</evidence>
<keyword evidence="6 8" id="KW-0472">Membrane</keyword>
<dbReference type="Gene3D" id="2.60.40.1120">
    <property type="entry name" value="Carboxypeptidase-like, regulatory domain"/>
    <property type="match status" value="1"/>
</dbReference>
<accession>A0ABW5VDB2</accession>
<evidence type="ECO:0000256" key="1">
    <source>
        <dbReference type="ARBA" id="ARBA00004571"/>
    </source>
</evidence>
<gene>
    <name evidence="10" type="ORF">ACFS1K_04040</name>
</gene>
<comment type="similarity">
    <text evidence="8">Belongs to the TonB-dependent receptor family.</text>
</comment>
<dbReference type="InterPro" id="IPR037066">
    <property type="entry name" value="Plug_dom_sf"/>
</dbReference>
<keyword evidence="2 8" id="KW-0813">Transport</keyword>
<dbReference type="InterPro" id="IPR036942">
    <property type="entry name" value="Beta-barrel_TonB_sf"/>
</dbReference>
<dbReference type="PROSITE" id="PS00018">
    <property type="entry name" value="EF_HAND_1"/>
    <property type="match status" value="1"/>
</dbReference>
<name>A0ABW5VDB2_9FLAO</name>
<evidence type="ECO:0000256" key="3">
    <source>
        <dbReference type="ARBA" id="ARBA00022452"/>
    </source>
</evidence>
<reference evidence="11" key="1">
    <citation type="journal article" date="2019" name="Int. J. Syst. Evol. Microbiol.">
        <title>The Global Catalogue of Microorganisms (GCM) 10K type strain sequencing project: providing services to taxonomists for standard genome sequencing and annotation.</title>
        <authorList>
            <consortium name="The Broad Institute Genomics Platform"/>
            <consortium name="The Broad Institute Genome Sequencing Center for Infectious Disease"/>
            <person name="Wu L."/>
            <person name="Ma J."/>
        </authorList>
    </citation>
    <scope>NUCLEOTIDE SEQUENCE [LARGE SCALE GENOMIC DNA]</scope>
    <source>
        <strain evidence="11">KCTC 52924</strain>
    </source>
</reference>
<proteinExistence type="inferred from homology"/>
<evidence type="ECO:0000313" key="11">
    <source>
        <dbReference type="Proteomes" id="UP001597532"/>
    </source>
</evidence>
<dbReference type="Pfam" id="PF13715">
    <property type="entry name" value="CarbopepD_reg_2"/>
    <property type="match status" value="1"/>
</dbReference>
<dbReference type="InterPro" id="IPR023997">
    <property type="entry name" value="TonB-dep_OMP_SusC/RagA_CS"/>
</dbReference>
<dbReference type="Gene3D" id="2.40.170.20">
    <property type="entry name" value="TonB-dependent receptor, beta-barrel domain"/>
    <property type="match status" value="1"/>
</dbReference>